<dbReference type="GeneID" id="60990249"/>
<organism evidence="1 2">
    <name type="scientific">Campylobacter showae RM3277</name>
    <dbReference type="NCBI Taxonomy" id="553219"/>
    <lineage>
        <taxon>Bacteria</taxon>
        <taxon>Pseudomonadati</taxon>
        <taxon>Campylobacterota</taxon>
        <taxon>Epsilonproteobacteria</taxon>
        <taxon>Campylobacterales</taxon>
        <taxon>Campylobacteraceae</taxon>
        <taxon>Campylobacter</taxon>
    </lineage>
</organism>
<comment type="caution">
    <text evidence="1">The sequence shown here is derived from an EMBL/GenBank/DDBJ whole genome shotgun (WGS) entry which is preliminary data.</text>
</comment>
<accession>C6RFM5</accession>
<dbReference type="EMBL" id="ACVQ01000017">
    <property type="protein sequence ID" value="EET80033.1"/>
    <property type="molecule type" value="Genomic_DNA"/>
</dbReference>
<dbReference type="OrthoDB" id="9772133at2"/>
<sequence>MKKIVIAVACAAVLFGAGDDAKRLQDACDGGDTRSCYNLGFSYASGEGIKQDYKKASELYSKA</sequence>
<evidence type="ECO:0000313" key="1">
    <source>
        <dbReference type="EMBL" id="EET80033.1"/>
    </source>
</evidence>
<reference evidence="1 2" key="1">
    <citation type="submission" date="2009-07" db="EMBL/GenBank/DDBJ databases">
        <authorList>
            <person name="Madupu R."/>
            <person name="Sebastian Y."/>
            <person name="Durkin A.S."/>
            <person name="Torralba M."/>
            <person name="Methe B."/>
            <person name="Sutton G.G."/>
            <person name="Strausberg R.L."/>
            <person name="Nelson K.E."/>
        </authorList>
    </citation>
    <scope>NUCLEOTIDE SEQUENCE [LARGE SCALE GENOMIC DNA]</scope>
    <source>
        <strain evidence="1 2">RM3277</strain>
    </source>
</reference>
<dbReference type="STRING" id="553219.CAMSH0001_0531"/>
<dbReference type="AlphaFoldDB" id="C6RFM5"/>
<evidence type="ECO:0000313" key="2">
    <source>
        <dbReference type="Proteomes" id="UP000003107"/>
    </source>
</evidence>
<protein>
    <recommendedName>
        <fullName evidence="3">Beta-lactamase</fullName>
    </recommendedName>
</protein>
<keyword evidence="2" id="KW-1185">Reference proteome</keyword>
<name>C6RFM5_9BACT</name>
<gene>
    <name evidence="1" type="ORF">CAMSH0001_0531</name>
</gene>
<dbReference type="RefSeq" id="WP_002948137.1">
    <property type="nucleotide sequence ID" value="NZ_ACVQ01000017.1"/>
</dbReference>
<dbReference type="Gene3D" id="1.25.40.10">
    <property type="entry name" value="Tetratricopeptide repeat domain"/>
    <property type="match status" value="1"/>
</dbReference>
<evidence type="ECO:0008006" key="3">
    <source>
        <dbReference type="Google" id="ProtNLM"/>
    </source>
</evidence>
<proteinExistence type="predicted"/>
<dbReference type="Proteomes" id="UP000003107">
    <property type="component" value="Unassembled WGS sequence"/>
</dbReference>
<dbReference type="InterPro" id="IPR011990">
    <property type="entry name" value="TPR-like_helical_dom_sf"/>
</dbReference>
<dbReference type="SUPFAM" id="SSF81901">
    <property type="entry name" value="HCP-like"/>
    <property type="match status" value="1"/>
</dbReference>